<dbReference type="Proteomes" id="UP000614216">
    <property type="component" value="Unassembled WGS sequence"/>
</dbReference>
<comment type="subcellular location">
    <subcellularLocation>
        <location evidence="1">Cell membrane</location>
        <topology evidence="1">Multi-pass membrane protein</topology>
    </subcellularLocation>
</comment>
<evidence type="ECO:0000256" key="7">
    <source>
        <dbReference type="SAM" id="Phobius"/>
    </source>
</evidence>
<evidence type="ECO:0000256" key="3">
    <source>
        <dbReference type="ARBA" id="ARBA00022475"/>
    </source>
</evidence>
<dbReference type="InterPro" id="IPR036259">
    <property type="entry name" value="MFS_trans_sf"/>
</dbReference>
<dbReference type="GO" id="GO:0022857">
    <property type="term" value="F:transmembrane transporter activity"/>
    <property type="evidence" value="ECO:0007669"/>
    <property type="project" value="InterPro"/>
</dbReference>
<feature type="transmembrane region" description="Helical" evidence="7">
    <location>
        <begin position="101"/>
        <end position="121"/>
    </location>
</feature>
<dbReference type="PROSITE" id="PS50850">
    <property type="entry name" value="MFS"/>
    <property type="match status" value="1"/>
</dbReference>
<dbReference type="InterPro" id="IPR020846">
    <property type="entry name" value="MFS_dom"/>
</dbReference>
<dbReference type="PANTHER" id="PTHR23517">
    <property type="entry name" value="RESISTANCE PROTEIN MDTM, PUTATIVE-RELATED-RELATED"/>
    <property type="match status" value="1"/>
</dbReference>
<gene>
    <name evidence="9" type="ORF">JMN32_14530</name>
</gene>
<feature type="transmembrane region" description="Helical" evidence="7">
    <location>
        <begin position="148"/>
        <end position="168"/>
    </location>
</feature>
<feature type="transmembrane region" description="Helical" evidence="7">
    <location>
        <begin position="37"/>
        <end position="55"/>
    </location>
</feature>
<evidence type="ECO:0000256" key="6">
    <source>
        <dbReference type="ARBA" id="ARBA00023136"/>
    </source>
</evidence>
<keyword evidence="4 7" id="KW-0812">Transmembrane</keyword>
<evidence type="ECO:0000313" key="10">
    <source>
        <dbReference type="Proteomes" id="UP000614216"/>
    </source>
</evidence>
<dbReference type="EMBL" id="JAEUGD010000043">
    <property type="protein sequence ID" value="MBL6447531.1"/>
    <property type="molecule type" value="Genomic_DNA"/>
</dbReference>
<feature type="transmembrane region" description="Helical" evidence="7">
    <location>
        <begin position="188"/>
        <end position="205"/>
    </location>
</feature>
<organism evidence="9 10">
    <name type="scientific">Fulvivirga marina</name>
    <dbReference type="NCBI Taxonomy" id="2494733"/>
    <lineage>
        <taxon>Bacteria</taxon>
        <taxon>Pseudomonadati</taxon>
        <taxon>Bacteroidota</taxon>
        <taxon>Cytophagia</taxon>
        <taxon>Cytophagales</taxon>
        <taxon>Fulvivirgaceae</taxon>
        <taxon>Fulvivirga</taxon>
    </lineage>
</organism>
<dbReference type="InterPro" id="IPR011701">
    <property type="entry name" value="MFS"/>
</dbReference>
<keyword evidence="6 7" id="KW-0472">Membrane</keyword>
<accession>A0A937FZU9</accession>
<feature type="transmembrane region" description="Helical" evidence="7">
    <location>
        <begin position="241"/>
        <end position="264"/>
    </location>
</feature>
<keyword evidence="3" id="KW-1003">Cell membrane</keyword>
<dbReference type="RefSeq" id="WP_202857095.1">
    <property type="nucleotide sequence ID" value="NZ_JAEUGD010000043.1"/>
</dbReference>
<dbReference type="Pfam" id="PF07690">
    <property type="entry name" value="MFS_1"/>
    <property type="match status" value="1"/>
</dbReference>
<sequence>MGGWLSDKIGNFLVQFLSLILGGTFFLFLPMITVFEWLTVAVFLVSLTIESLRPANMASIASYSKPENLTRSYSLNRMAINLGFSIGPALGGILASYSYEFLFYADGLTCISAGIFFFAYFRNKAPRAVKKATNKDNGLANKSPYRDYPFLVFVLLVAGFAIVFFQLFNTLPLFYRESHHLSEGTIGMLLGLNGLIVFLFEMVLVNHFEKRVPIIKMIVLGTFLCGASYAMLNFAGNIPLLILAMAILSFAEIMAMPFMVTYVINAADKNSQGSYLGLYSLGWATAFMLAPFLGTRIIAGLGFDILWWICAATGAFLSALFFFILRKN</sequence>
<keyword evidence="10" id="KW-1185">Reference proteome</keyword>
<feature type="domain" description="Major facilitator superfamily (MFS) profile" evidence="8">
    <location>
        <begin position="1"/>
        <end position="328"/>
    </location>
</feature>
<dbReference type="PANTHER" id="PTHR23517:SF3">
    <property type="entry name" value="INTEGRAL MEMBRANE TRANSPORT PROTEIN"/>
    <property type="match status" value="1"/>
</dbReference>
<dbReference type="AlphaFoldDB" id="A0A937FZU9"/>
<protein>
    <submittedName>
        <fullName evidence="9">MFS transporter</fullName>
    </submittedName>
</protein>
<evidence type="ECO:0000259" key="8">
    <source>
        <dbReference type="PROSITE" id="PS50850"/>
    </source>
</evidence>
<comment type="caution">
    <text evidence="9">The sequence shown here is derived from an EMBL/GenBank/DDBJ whole genome shotgun (WGS) entry which is preliminary data.</text>
</comment>
<keyword evidence="2" id="KW-0813">Transport</keyword>
<keyword evidence="5 7" id="KW-1133">Transmembrane helix</keyword>
<evidence type="ECO:0000256" key="4">
    <source>
        <dbReference type="ARBA" id="ARBA00022692"/>
    </source>
</evidence>
<feature type="transmembrane region" description="Helical" evidence="7">
    <location>
        <begin position="305"/>
        <end position="325"/>
    </location>
</feature>
<name>A0A937FZU9_9BACT</name>
<dbReference type="SUPFAM" id="SSF103473">
    <property type="entry name" value="MFS general substrate transporter"/>
    <property type="match status" value="1"/>
</dbReference>
<feature type="transmembrane region" description="Helical" evidence="7">
    <location>
        <begin position="276"/>
        <end position="299"/>
    </location>
</feature>
<feature type="transmembrane region" description="Helical" evidence="7">
    <location>
        <begin position="12"/>
        <end position="31"/>
    </location>
</feature>
<evidence type="ECO:0000256" key="2">
    <source>
        <dbReference type="ARBA" id="ARBA00022448"/>
    </source>
</evidence>
<evidence type="ECO:0000256" key="5">
    <source>
        <dbReference type="ARBA" id="ARBA00022989"/>
    </source>
</evidence>
<proteinExistence type="predicted"/>
<dbReference type="InterPro" id="IPR050171">
    <property type="entry name" value="MFS_Transporters"/>
</dbReference>
<evidence type="ECO:0000256" key="1">
    <source>
        <dbReference type="ARBA" id="ARBA00004651"/>
    </source>
</evidence>
<evidence type="ECO:0000313" key="9">
    <source>
        <dbReference type="EMBL" id="MBL6447531.1"/>
    </source>
</evidence>
<feature type="transmembrane region" description="Helical" evidence="7">
    <location>
        <begin position="217"/>
        <end position="235"/>
    </location>
</feature>
<feature type="transmembrane region" description="Helical" evidence="7">
    <location>
        <begin position="75"/>
        <end position="95"/>
    </location>
</feature>
<reference evidence="9" key="1">
    <citation type="submission" date="2021-01" db="EMBL/GenBank/DDBJ databases">
        <title>Fulvivirga kasyanovii gen. nov., sp nov., a novel member of the phylum Bacteroidetes isolated from seawater in a mussel farm.</title>
        <authorList>
            <person name="Zhao L.-H."/>
            <person name="Wang Z.-J."/>
        </authorList>
    </citation>
    <scope>NUCLEOTIDE SEQUENCE</scope>
    <source>
        <strain evidence="9">29W222</strain>
    </source>
</reference>
<dbReference type="GO" id="GO:0005886">
    <property type="term" value="C:plasma membrane"/>
    <property type="evidence" value="ECO:0007669"/>
    <property type="project" value="UniProtKB-SubCell"/>
</dbReference>
<dbReference type="Gene3D" id="1.20.1250.20">
    <property type="entry name" value="MFS general substrate transporter like domains"/>
    <property type="match status" value="1"/>
</dbReference>